<sequence>MIGIVEVIEKRIQNKIERKPKKPKKIFKTEVPLIKSVQEFKKLRKNSYKRRLLDFFGKYLYRLKEFFRKKS</sequence>
<dbReference type="Proteomes" id="UP000247932">
    <property type="component" value="Unassembled WGS sequence"/>
</dbReference>
<dbReference type="AlphaFoldDB" id="A0A2V4EDV6"/>
<evidence type="ECO:0000313" key="1">
    <source>
        <dbReference type="EMBL" id="PXZ06517.1"/>
    </source>
</evidence>
<dbReference type="EMBL" id="QGLR01000012">
    <property type="protein sequence ID" value="PXZ06517.1"/>
    <property type="molecule type" value="Genomic_DNA"/>
</dbReference>
<proteinExistence type="predicted"/>
<dbReference type="OrthoDB" id="9949695at2"/>
<keyword evidence="2" id="KW-1185">Reference proteome</keyword>
<name>A0A2V4EDV6_9GAMM</name>
<accession>A0A2V4EDV6</accession>
<gene>
    <name evidence="1" type="ORF">DKK70_11175</name>
</gene>
<comment type="caution">
    <text evidence="1">The sequence shown here is derived from an EMBL/GenBank/DDBJ whole genome shotgun (WGS) entry which is preliminary data.</text>
</comment>
<protein>
    <submittedName>
        <fullName evidence="1">Uncharacterized protein</fullName>
    </submittedName>
</protein>
<organism evidence="1 2">
    <name type="scientific">Gilliamella apicola</name>
    <dbReference type="NCBI Taxonomy" id="1196095"/>
    <lineage>
        <taxon>Bacteria</taxon>
        <taxon>Pseudomonadati</taxon>
        <taxon>Pseudomonadota</taxon>
        <taxon>Gammaproteobacteria</taxon>
        <taxon>Orbales</taxon>
        <taxon>Orbaceae</taxon>
        <taxon>Gilliamella</taxon>
    </lineage>
</organism>
<evidence type="ECO:0000313" key="2">
    <source>
        <dbReference type="Proteomes" id="UP000247932"/>
    </source>
</evidence>
<reference evidence="1 2" key="1">
    <citation type="submission" date="2018-05" db="EMBL/GenBank/DDBJ databases">
        <title>Reference genomes for bee gut microbiota database.</title>
        <authorList>
            <person name="Ellegaard K.M."/>
        </authorList>
    </citation>
    <scope>NUCLEOTIDE SEQUENCE [LARGE SCALE GENOMIC DNA]</scope>
    <source>
        <strain evidence="1 2">ESL0182</strain>
    </source>
</reference>